<gene>
    <name evidence="2" type="ORF">LPLAT_LOCUS3546</name>
</gene>
<name>A0AAV2NCB1_9HYME</name>
<reference evidence="2" key="1">
    <citation type="submission" date="2024-04" db="EMBL/GenBank/DDBJ databases">
        <authorList>
            <consortium name="Molecular Ecology Group"/>
        </authorList>
    </citation>
    <scope>NUCLEOTIDE SEQUENCE</scope>
</reference>
<feature type="region of interest" description="Disordered" evidence="1">
    <location>
        <begin position="23"/>
        <end position="46"/>
    </location>
</feature>
<sequence length="96" mass="10843">MAAKSISEEELQLWNEAIDLIFESSSDESDSSSDSESSSDDEEEEEDLQILNIVVLVARGPGVPLPCQKNYVERVVPTFSPKFFKDNFRNVLLFIK</sequence>
<feature type="compositionally biased region" description="Acidic residues" evidence="1">
    <location>
        <begin position="25"/>
        <end position="46"/>
    </location>
</feature>
<dbReference type="EMBL" id="OZ034836">
    <property type="protein sequence ID" value="CAL1677525.1"/>
    <property type="molecule type" value="Genomic_DNA"/>
</dbReference>
<evidence type="ECO:0000256" key="1">
    <source>
        <dbReference type="SAM" id="MobiDB-lite"/>
    </source>
</evidence>
<dbReference type="AlphaFoldDB" id="A0AAV2NCB1"/>
<protein>
    <recommendedName>
        <fullName evidence="4">PH domain-containing protein</fullName>
    </recommendedName>
</protein>
<evidence type="ECO:0000313" key="2">
    <source>
        <dbReference type="EMBL" id="CAL1677525.1"/>
    </source>
</evidence>
<organism evidence="2 3">
    <name type="scientific">Lasius platythorax</name>
    <dbReference type="NCBI Taxonomy" id="488582"/>
    <lineage>
        <taxon>Eukaryota</taxon>
        <taxon>Metazoa</taxon>
        <taxon>Ecdysozoa</taxon>
        <taxon>Arthropoda</taxon>
        <taxon>Hexapoda</taxon>
        <taxon>Insecta</taxon>
        <taxon>Pterygota</taxon>
        <taxon>Neoptera</taxon>
        <taxon>Endopterygota</taxon>
        <taxon>Hymenoptera</taxon>
        <taxon>Apocrita</taxon>
        <taxon>Aculeata</taxon>
        <taxon>Formicoidea</taxon>
        <taxon>Formicidae</taxon>
        <taxon>Formicinae</taxon>
        <taxon>Lasius</taxon>
        <taxon>Lasius</taxon>
    </lineage>
</organism>
<proteinExistence type="predicted"/>
<evidence type="ECO:0000313" key="3">
    <source>
        <dbReference type="Proteomes" id="UP001497644"/>
    </source>
</evidence>
<dbReference type="Proteomes" id="UP001497644">
    <property type="component" value="Chromosome 13"/>
</dbReference>
<evidence type="ECO:0008006" key="4">
    <source>
        <dbReference type="Google" id="ProtNLM"/>
    </source>
</evidence>
<keyword evidence="3" id="KW-1185">Reference proteome</keyword>
<accession>A0AAV2NCB1</accession>